<comment type="caution">
    <text evidence="2">The sequence shown here is derived from an EMBL/GenBank/DDBJ whole genome shotgun (WGS) entry which is preliminary data.</text>
</comment>
<feature type="compositionally biased region" description="Low complexity" evidence="1">
    <location>
        <begin position="201"/>
        <end position="216"/>
    </location>
</feature>
<gene>
    <name evidence="2" type="ORF">DXG03_003379</name>
</gene>
<name>A0A9P7G1L7_9AGAR</name>
<feature type="compositionally biased region" description="Polar residues" evidence="1">
    <location>
        <begin position="162"/>
        <end position="182"/>
    </location>
</feature>
<feature type="non-terminal residue" evidence="2">
    <location>
        <position position="420"/>
    </location>
</feature>
<reference evidence="2" key="2">
    <citation type="submission" date="2021-10" db="EMBL/GenBank/DDBJ databases">
        <title>Phylogenomics reveals ancestral predisposition of the termite-cultivated fungus Termitomyces towards a domesticated lifestyle.</title>
        <authorList>
            <person name="Auxier B."/>
            <person name="Grum-Grzhimaylo A."/>
            <person name="Cardenas M.E."/>
            <person name="Lodge J.D."/>
            <person name="Laessoe T."/>
            <person name="Pedersen O."/>
            <person name="Smith M.E."/>
            <person name="Kuyper T.W."/>
            <person name="Franco-Molano E.A."/>
            <person name="Baroni T.J."/>
            <person name="Aanen D.K."/>
        </authorList>
    </citation>
    <scope>NUCLEOTIDE SEQUENCE</scope>
    <source>
        <strain evidence="2">AP01</strain>
        <tissue evidence="2">Mycelium</tissue>
    </source>
</reference>
<feature type="compositionally biased region" description="Basic and acidic residues" evidence="1">
    <location>
        <begin position="187"/>
        <end position="197"/>
    </location>
</feature>
<proteinExistence type="predicted"/>
<evidence type="ECO:0000313" key="3">
    <source>
        <dbReference type="Proteomes" id="UP000775547"/>
    </source>
</evidence>
<reference evidence="2" key="1">
    <citation type="submission" date="2020-07" db="EMBL/GenBank/DDBJ databases">
        <authorList>
            <person name="Nieuwenhuis M."/>
            <person name="Van De Peppel L.J.J."/>
        </authorList>
    </citation>
    <scope>NUCLEOTIDE SEQUENCE</scope>
    <source>
        <strain evidence="2">AP01</strain>
        <tissue evidence="2">Mycelium</tissue>
    </source>
</reference>
<sequence length="420" mass="46464">MPLMTVLGLFKGAVRTPHYAQPKILPSHLNTKLSIAHVFRQRPSLSDWTKLWRPPPIYAAPGPVLRELRATTTFTKRYLFHLPNVYYSPLWRQLIISITRTIAVSFWSLPKVDFYSIMRQYMAALDEDDHLGVPADNSFSIAQGPTSPPQSSILLMKSEGDLTSSEFDNSPAQASTSQTSVAIPNRQDSEVDDHHSTENFSLPSPSPLSQTQVPPLTSNEGGSSSPGWVVPNAWKSKNTLTITESIVPKMFLAIIMECPNLRTLSVNICPPISSDEDVDSLKIVWAENLMMLSIITSTDPCPIFTYLRLPQLHSLSLAWDRSSGHDLFTCPDGLKVDKLLEASSRNFMSLSLSNILPPEEELLAILKLHGGKLEELVVRAEPTPGLLAVSLERLVTGKTLSTLARNGRLRTLGLSYVSPE</sequence>
<dbReference type="OrthoDB" id="3068475at2759"/>
<evidence type="ECO:0000313" key="2">
    <source>
        <dbReference type="EMBL" id="KAG5642234.1"/>
    </source>
</evidence>
<keyword evidence="3" id="KW-1185">Reference proteome</keyword>
<dbReference type="Proteomes" id="UP000775547">
    <property type="component" value="Unassembled WGS sequence"/>
</dbReference>
<feature type="compositionally biased region" description="Polar residues" evidence="1">
    <location>
        <begin position="217"/>
        <end position="226"/>
    </location>
</feature>
<dbReference type="EMBL" id="JABCKV010000204">
    <property type="protein sequence ID" value="KAG5642234.1"/>
    <property type="molecule type" value="Genomic_DNA"/>
</dbReference>
<protein>
    <submittedName>
        <fullName evidence="2">Uncharacterized protein</fullName>
    </submittedName>
</protein>
<feature type="region of interest" description="Disordered" evidence="1">
    <location>
        <begin position="162"/>
        <end position="229"/>
    </location>
</feature>
<accession>A0A9P7G1L7</accession>
<dbReference type="AlphaFoldDB" id="A0A9P7G1L7"/>
<organism evidence="2 3">
    <name type="scientific">Asterophora parasitica</name>
    <dbReference type="NCBI Taxonomy" id="117018"/>
    <lineage>
        <taxon>Eukaryota</taxon>
        <taxon>Fungi</taxon>
        <taxon>Dikarya</taxon>
        <taxon>Basidiomycota</taxon>
        <taxon>Agaricomycotina</taxon>
        <taxon>Agaricomycetes</taxon>
        <taxon>Agaricomycetidae</taxon>
        <taxon>Agaricales</taxon>
        <taxon>Tricholomatineae</taxon>
        <taxon>Lyophyllaceae</taxon>
        <taxon>Asterophora</taxon>
    </lineage>
</organism>
<evidence type="ECO:0000256" key="1">
    <source>
        <dbReference type="SAM" id="MobiDB-lite"/>
    </source>
</evidence>